<keyword evidence="1" id="KW-0863">Zinc-finger</keyword>
<protein>
    <recommendedName>
        <fullName evidence="3">C3H1-type domain-containing protein</fullName>
    </recommendedName>
</protein>
<keyword evidence="1" id="KW-0862">Zinc</keyword>
<feature type="compositionally biased region" description="Polar residues" evidence="2">
    <location>
        <begin position="439"/>
        <end position="456"/>
    </location>
</feature>
<feature type="compositionally biased region" description="Polar residues" evidence="2">
    <location>
        <begin position="509"/>
        <end position="524"/>
    </location>
</feature>
<proteinExistence type="predicted"/>
<evidence type="ECO:0000256" key="2">
    <source>
        <dbReference type="SAM" id="MobiDB-lite"/>
    </source>
</evidence>
<dbReference type="EMBL" id="ML976991">
    <property type="protein sequence ID" value="KAF1956585.1"/>
    <property type="molecule type" value="Genomic_DNA"/>
</dbReference>
<evidence type="ECO:0000256" key="1">
    <source>
        <dbReference type="PROSITE-ProRule" id="PRU00723"/>
    </source>
</evidence>
<keyword evidence="1" id="KW-0479">Metal-binding</keyword>
<feature type="compositionally biased region" description="Basic and acidic residues" evidence="2">
    <location>
        <begin position="541"/>
        <end position="557"/>
    </location>
</feature>
<evidence type="ECO:0000259" key="3">
    <source>
        <dbReference type="PROSITE" id="PS50103"/>
    </source>
</evidence>
<name>A0A6A5TVE1_9PLEO</name>
<dbReference type="GO" id="GO:0005634">
    <property type="term" value="C:nucleus"/>
    <property type="evidence" value="ECO:0007669"/>
    <property type="project" value="TreeGrafter"/>
</dbReference>
<gene>
    <name evidence="4" type="ORF">CC80DRAFT_61039</name>
</gene>
<dbReference type="PROSITE" id="PS50103">
    <property type="entry name" value="ZF_C3H1"/>
    <property type="match status" value="1"/>
</dbReference>
<feature type="compositionally biased region" description="Gly residues" evidence="2">
    <location>
        <begin position="30"/>
        <end position="43"/>
    </location>
</feature>
<dbReference type="OrthoDB" id="20729at2759"/>
<feature type="region of interest" description="Disordered" evidence="2">
    <location>
        <begin position="223"/>
        <end position="495"/>
    </location>
</feature>
<reference evidence="4" key="1">
    <citation type="journal article" date="2020" name="Stud. Mycol.">
        <title>101 Dothideomycetes genomes: a test case for predicting lifestyles and emergence of pathogens.</title>
        <authorList>
            <person name="Haridas S."/>
            <person name="Albert R."/>
            <person name="Binder M."/>
            <person name="Bloem J."/>
            <person name="Labutti K."/>
            <person name="Salamov A."/>
            <person name="Andreopoulos B."/>
            <person name="Baker S."/>
            <person name="Barry K."/>
            <person name="Bills G."/>
            <person name="Bluhm B."/>
            <person name="Cannon C."/>
            <person name="Castanera R."/>
            <person name="Culley D."/>
            <person name="Daum C."/>
            <person name="Ezra D."/>
            <person name="Gonzalez J."/>
            <person name="Henrissat B."/>
            <person name="Kuo A."/>
            <person name="Liang C."/>
            <person name="Lipzen A."/>
            <person name="Lutzoni F."/>
            <person name="Magnuson J."/>
            <person name="Mondo S."/>
            <person name="Nolan M."/>
            <person name="Ohm R."/>
            <person name="Pangilinan J."/>
            <person name="Park H.-J."/>
            <person name="Ramirez L."/>
            <person name="Alfaro M."/>
            <person name="Sun H."/>
            <person name="Tritt A."/>
            <person name="Yoshinaga Y."/>
            <person name="Zwiers L.-H."/>
            <person name="Turgeon B."/>
            <person name="Goodwin S."/>
            <person name="Spatafora J."/>
            <person name="Crous P."/>
            <person name="Grigoriev I."/>
        </authorList>
    </citation>
    <scope>NUCLEOTIDE SEQUENCE</scope>
    <source>
        <strain evidence="4">CBS 675.92</strain>
    </source>
</reference>
<dbReference type="PANTHER" id="PTHR21099:SF2">
    <property type="entry name" value="SI:CH211-113E8.11"/>
    <property type="match status" value="1"/>
</dbReference>
<dbReference type="InterPro" id="IPR000571">
    <property type="entry name" value="Znf_CCCH"/>
</dbReference>
<feature type="domain" description="C3H1-type" evidence="3">
    <location>
        <begin position="1"/>
        <end position="25"/>
    </location>
</feature>
<feature type="compositionally biased region" description="Polar residues" evidence="2">
    <location>
        <begin position="250"/>
        <end position="292"/>
    </location>
</feature>
<dbReference type="Proteomes" id="UP000800035">
    <property type="component" value="Unassembled WGS sequence"/>
</dbReference>
<feature type="zinc finger region" description="C3H1-type" evidence="1">
    <location>
        <begin position="1"/>
        <end position="25"/>
    </location>
</feature>
<feature type="compositionally biased region" description="Low complexity" evidence="2">
    <location>
        <begin position="411"/>
        <end position="438"/>
    </location>
</feature>
<feature type="compositionally biased region" description="Polar residues" evidence="2">
    <location>
        <begin position="317"/>
        <end position="348"/>
    </location>
</feature>
<evidence type="ECO:0000313" key="4">
    <source>
        <dbReference type="EMBL" id="KAF1956585.1"/>
    </source>
</evidence>
<accession>A0A6A5TVE1</accession>
<dbReference type="PANTHER" id="PTHR21099">
    <property type="entry name" value="RAD201"/>
    <property type="match status" value="1"/>
</dbReference>
<keyword evidence="5" id="KW-1185">Reference proteome</keyword>
<dbReference type="AlphaFoldDB" id="A0A6A5TVE1"/>
<sequence>MAICNYFLRNQCKYGDSCKNEHPGRDSNRGFGGGGRGGGGFGRGSNNNRFAGFSGDSYRPAQQPASAFARNNAASRFSLEKAEIEADLTSQRPTYPLSCYGPGRDAPRQLIEGLVEISPEELRSRYYLARASGTEAAAQQEEAQLHAKMEDQVKNIRNDINGAIKYIQDGADIHPNRLDIAQGKTLAPTSAPSGPASGNPFQQAKLNAFGAAPQASVQNTTFGQTSAPAFGKPAFGQPSNPGQITAAFGQPSNPGQTTAAFGQPSNPGQTTAAFGQPSNPGQATAAFGQTSAPGFGKPSMPGTAFGQASALGRPNPFGQTSAPGSTTAFGQPSKPGQTSTFSQPNALGQNGAAGKPTFGQGAFSQASQPGANTSPFGGQQAQTSNANPFAQALQKPSALGQHAQNSNPFGQTTSQQTQNASSSPFGSNQQSQQSTTSNVFGSNTQPQQAQNPNSNFFGGAAASQLSGLTQVAPSPSLTQSQAPQTLGSNPFGLKTTTNAAATPSFLTAASQPSNTLGQPQAISVATQQSQPAAAAPATTFEPKDRLKEGRPEEYEGERGKVLEEIYRRVARTGFFEDDEDIPLTPPKCEWITPAF</sequence>
<dbReference type="GO" id="GO:0008270">
    <property type="term" value="F:zinc ion binding"/>
    <property type="evidence" value="ECO:0007669"/>
    <property type="project" value="UniProtKB-KW"/>
</dbReference>
<evidence type="ECO:0000313" key="5">
    <source>
        <dbReference type="Proteomes" id="UP000800035"/>
    </source>
</evidence>
<feature type="compositionally biased region" description="Polar residues" evidence="2">
    <location>
        <begin position="463"/>
        <end position="495"/>
    </location>
</feature>
<organism evidence="4 5">
    <name type="scientific">Byssothecium circinans</name>
    <dbReference type="NCBI Taxonomy" id="147558"/>
    <lineage>
        <taxon>Eukaryota</taxon>
        <taxon>Fungi</taxon>
        <taxon>Dikarya</taxon>
        <taxon>Ascomycota</taxon>
        <taxon>Pezizomycotina</taxon>
        <taxon>Dothideomycetes</taxon>
        <taxon>Pleosporomycetidae</taxon>
        <taxon>Pleosporales</taxon>
        <taxon>Massarineae</taxon>
        <taxon>Massarinaceae</taxon>
        <taxon>Byssothecium</taxon>
    </lineage>
</organism>
<feature type="region of interest" description="Disordered" evidence="2">
    <location>
        <begin position="23"/>
        <end position="46"/>
    </location>
</feature>
<dbReference type="Gene3D" id="4.10.1000.10">
    <property type="entry name" value="Zinc finger, CCCH-type"/>
    <property type="match status" value="1"/>
</dbReference>
<feature type="compositionally biased region" description="Low complexity" evidence="2">
    <location>
        <begin position="525"/>
        <end position="539"/>
    </location>
</feature>
<feature type="region of interest" description="Disordered" evidence="2">
    <location>
        <begin position="509"/>
        <end position="557"/>
    </location>
</feature>
<feature type="compositionally biased region" description="Polar residues" evidence="2">
    <location>
        <begin position="362"/>
        <end position="388"/>
    </location>
</feature>